<dbReference type="InterPro" id="IPR003959">
    <property type="entry name" value="ATPase_AAA_core"/>
</dbReference>
<reference evidence="7" key="1">
    <citation type="submission" date="2021-02" db="EMBL/GenBank/DDBJ databases">
        <authorList>
            <person name="Nowell W R."/>
        </authorList>
    </citation>
    <scope>NUCLEOTIDE SEQUENCE</scope>
</reference>
<dbReference type="GO" id="GO:0016887">
    <property type="term" value="F:ATP hydrolysis activity"/>
    <property type="evidence" value="ECO:0007669"/>
    <property type="project" value="InterPro"/>
</dbReference>
<dbReference type="InterPro" id="IPR003593">
    <property type="entry name" value="AAA+_ATPase"/>
</dbReference>
<evidence type="ECO:0000313" key="8">
    <source>
        <dbReference type="EMBL" id="CAF3721627.1"/>
    </source>
</evidence>
<evidence type="ECO:0000313" key="7">
    <source>
        <dbReference type="EMBL" id="CAF0947071.1"/>
    </source>
</evidence>
<dbReference type="AlphaFoldDB" id="A0A8S2DM93"/>
<keyword evidence="3 5" id="KW-0067">ATP-binding</keyword>
<dbReference type="GO" id="GO:0005694">
    <property type="term" value="C:chromosome"/>
    <property type="evidence" value="ECO:0007669"/>
    <property type="project" value="TreeGrafter"/>
</dbReference>
<accession>A0A8S2DM93</accession>
<evidence type="ECO:0000256" key="4">
    <source>
        <dbReference type="ARBA" id="ARBA00023254"/>
    </source>
</evidence>
<keyword evidence="4" id="KW-0469">Meiosis</keyword>
<proteinExistence type="inferred from homology"/>
<comment type="similarity">
    <text evidence="1">Belongs to the AAA ATPase family. PCH2 subfamily.</text>
</comment>
<evidence type="ECO:0000259" key="6">
    <source>
        <dbReference type="SMART" id="SM00382"/>
    </source>
</evidence>
<dbReference type="GO" id="GO:0051598">
    <property type="term" value="P:meiotic recombination checkpoint signaling"/>
    <property type="evidence" value="ECO:0007669"/>
    <property type="project" value="TreeGrafter"/>
</dbReference>
<dbReference type="Proteomes" id="UP000677228">
    <property type="component" value="Unassembled WGS sequence"/>
</dbReference>
<evidence type="ECO:0000313" key="9">
    <source>
        <dbReference type="Proteomes" id="UP000677228"/>
    </source>
</evidence>
<dbReference type="SMART" id="SM00382">
    <property type="entry name" value="AAA"/>
    <property type="match status" value="1"/>
</dbReference>
<keyword evidence="2 5" id="KW-0547">Nucleotide-binding</keyword>
<evidence type="ECO:0000256" key="1">
    <source>
        <dbReference type="ARBA" id="ARBA00007271"/>
    </source>
</evidence>
<dbReference type="InterPro" id="IPR058249">
    <property type="entry name" value="Pch2_C"/>
</dbReference>
<evidence type="ECO:0000256" key="5">
    <source>
        <dbReference type="RuleBase" id="RU003651"/>
    </source>
</evidence>
<dbReference type="Pfam" id="PF00004">
    <property type="entry name" value="AAA"/>
    <property type="match status" value="1"/>
</dbReference>
<sequence>MSNSTAIISSNKDGSIKKRCHLIKRQKSYRKTRSSVAQSTIHLNKILRSHKLTTNKNQNNYTEIVDDDDIDHVEINVDNEMNEKVNALPVLAAAFSTGYFIDINCKLLPETMLDELAHKTYEFVQQQGILSRSLVLHTLDDPFLSRYVNRVYVGDFENNHKPVNLRDGLDMNIVLYKVKYERPHQHNITIEGEHINIGRRWSLPHDEFECLWESLEYDLPIKSQLIQYVFTVVRFSKAKIDRRIIHCNQTILLYGPPGCGKTSLCKGLAQKVSIRMKELFKKFYFYEMNAGNLFSKWFSESSRNVSRFFDDVQLQCMDKNSFVIVLIDEVESLSAARSAALASNEPSDMLRVVNTLLTHLDRLKEFSNVLVVTTSNLIEAIDLAVLDRSDISQYIGPPSTRGIYNVFKACFIEMMEKYVIKPIIYIPEIYDNDISDRLSQQLKEKLIYLARESNGLSGRTLRKLPMLAFAHSLTMPVPVDQLIQAMKQCIEQKKETDNYVGEMSYNNNCR</sequence>
<dbReference type="InterPro" id="IPR001270">
    <property type="entry name" value="ClpA/B"/>
</dbReference>
<dbReference type="EMBL" id="CAJOBA010004717">
    <property type="protein sequence ID" value="CAF3721627.1"/>
    <property type="molecule type" value="Genomic_DNA"/>
</dbReference>
<dbReference type="PANTHER" id="PTHR45991:SF1">
    <property type="entry name" value="PACHYTENE CHECKPOINT PROTEIN 2 HOMOLOG"/>
    <property type="match status" value="1"/>
</dbReference>
<dbReference type="InterPro" id="IPR044539">
    <property type="entry name" value="Pch2-like"/>
</dbReference>
<feature type="domain" description="AAA+ ATPase" evidence="6">
    <location>
        <begin position="247"/>
        <end position="399"/>
    </location>
</feature>
<gene>
    <name evidence="7" type="ORF">OVA965_LOCUS11950</name>
    <name evidence="8" type="ORF">TMI583_LOCUS11954</name>
</gene>
<dbReference type="Gene3D" id="3.40.50.300">
    <property type="entry name" value="P-loop containing nucleotide triphosphate hydrolases"/>
    <property type="match status" value="1"/>
</dbReference>
<dbReference type="EMBL" id="CAJNOK010004712">
    <property type="protein sequence ID" value="CAF0947071.1"/>
    <property type="molecule type" value="Genomic_DNA"/>
</dbReference>
<dbReference type="SUPFAM" id="SSF52540">
    <property type="entry name" value="P-loop containing nucleoside triphosphate hydrolases"/>
    <property type="match status" value="1"/>
</dbReference>
<name>A0A8S2DM93_9BILA</name>
<dbReference type="PANTHER" id="PTHR45991">
    <property type="entry name" value="PACHYTENE CHECKPOINT PROTEIN 2"/>
    <property type="match status" value="1"/>
</dbReference>
<dbReference type="Pfam" id="PF23242">
    <property type="entry name" value="AAA_lid_TRIP13_C"/>
    <property type="match status" value="1"/>
</dbReference>
<dbReference type="InterPro" id="IPR003960">
    <property type="entry name" value="ATPase_AAA_CS"/>
</dbReference>
<dbReference type="PRINTS" id="PR00300">
    <property type="entry name" value="CLPPROTEASEA"/>
</dbReference>
<dbReference type="GO" id="GO:0007131">
    <property type="term" value="P:reciprocal meiotic recombination"/>
    <property type="evidence" value="ECO:0007669"/>
    <property type="project" value="TreeGrafter"/>
</dbReference>
<dbReference type="GO" id="GO:0005634">
    <property type="term" value="C:nucleus"/>
    <property type="evidence" value="ECO:0007669"/>
    <property type="project" value="TreeGrafter"/>
</dbReference>
<evidence type="ECO:0000256" key="3">
    <source>
        <dbReference type="ARBA" id="ARBA00022840"/>
    </source>
</evidence>
<dbReference type="Proteomes" id="UP000682733">
    <property type="component" value="Unassembled WGS sequence"/>
</dbReference>
<dbReference type="PROSITE" id="PS00674">
    <property type="entry name" value="AAA"/>
    <property type="match status" value="1"/>
</dbReference>
<evidence type="ECO:0000256" key="2">
    <source>
        <dbReference type="ARBA" id="ARBA00022741"/>
    </source>
</evidence>
<organism evidence="7 9">
    <name type="scientific">Didymodactylos carnosus</name>
    <dbReference type="NCBI Taxonomy" id="1234261"/>
    <lineage>
        <taxon>Eukaryota</taxon>
        <taxon>Metazoa</taxon>
        <taxon>Spiralia</taxon>
        <taxon>Gnathifera</taxon>
        <taxon>Rotifera</taxon>
        <taxon>Eurotatoria</taxon>
        <taxon>Bdelloidea</taxon>
        <taxon>Philodinida</taxon>
        <taxon>Philodinidae</taxon>
        <taxon>Didymodactylos</taxon>
    </lineage>
</organism>
<dbReference type="GO" id="GO:0005524">
    <property type="term" value="F:ATP binding"/>
    <property type="evidence" value="ECO:0007669"/>
    <property type="project" value="UniProtKB-KW"/>
</dbReference>
<protein>
    <recommendedName>
        <fullName evidence="6">AAA+ ATPase domain-containing protein</fullName>
    </recommendedName>
</protein>
<comment type="caution">
    <text evidence="7">The sequence shown here is derived from an EMBL/GenBank/DDBJ whole genome shotgun (WGS) entry which is preliminary data.</text>
</comment>
<dbReference type="InterPro" id="IPR027417">
    <property type="entry name" value="P-loop_NTPase"/>
</dbReference>